<accession>A0A839UPK7</accession>
<dbReference type="PANTHER" id="PTHR38451:SF1">
    <property type="entry name" value="TRNA (ADENINE(22)-N(1))-METHYLTRANSFERASE"/>
    <property type="match status" value="1"/>
</dbReference>
<dbReference type="Pfam" id="PF12847">
    <property type="entry name" value="Methyltransf_18"/>
    <property type="match status" value="1"/>
</dbReference>
<dbReference type="AlphaFoldDB" id="A0A839UPK7"/>
<dbReference type="GO" id="GO:0032259">
    <property type="term" value="P:methylation"/>
    <property type="evidence" value="ECO:0007669"/>
    <property type="project" value="UniProtKB-KW"/>
</dbReference>
<keyword evidence="1" id="KW-0489">Methyltransferase</keyword>
<keyword evidence="2" id="KW-1185">Reference proteome</keyword>
<gene>
    <name evidence="1" type="ORF">FHS30_000654</name>
</gene>
<dbReference type="Gene3D" id="3.40.50.150">
    <property type="entry name" value="Vaccinia Virus protein VP39"/>
    <property type="match status" value="1"/>
</dbReference>
<organism evidence="1 2">
    <name type="scientific">Simiduia aestuariiviva</name>
    <dbReference type="NCBI Taxonomy" id="1510459"/>
    <lineage>
        <taxon>Bacteria</taxon>
        <taxon>Pseudomonadati</taxon>
        <taxon>Pseudomonadota</taxon>
        <taxon>Gammaproteobacteria</taxon>
        <taxon>Cellvibrionales</taxon>
        <taxon>Cellvibrionaceae</taxon>
        <taxon>Simiduia</taxon>
    </lineage>
</organism>
<sequence length="222" mass="25345">MDIQLGKRLQLLARIIHSQHSRTPYDQVWDCCCDHGLLGRYLLTREIGKQVHFVDRVADIMALLPPLLTHIDSSRYQLLTQDAATLRLKSGPRHAVIIAGIGGELATSMLDAIVTNNPDATVDFLLCPNNSIFDLRDYLAGGPFTLLHEQLIKERKWFYEAILVRKGSEGKQVSVTGEFWEKNNRDHAEYMQRLMGHCNSLLHSSDKELARERIERYSAFTE</sequence>
<evidence type="ECO:0000313" key="2">
    <source>
        <dbReference type="Proteomes" id="UP000559987"/>
    </source>
</evidence>
<proteinExistence type="predicted"/>
<keyword evidence="1" id="KW-0808">Transferase</keyword>
<dbReference type="EC" id="2.1.1.217" evidence="1"/>
<dbReference type="PANTHER" id="PTHR38451">
    <property type="entry name" value="TRNA (ADENINE(22)-N(1))-METHYLTRANSFERASE"/>
    <property type="match status" value="1"/>
</dbReference>
<dbReference type="InterPro" id="IPR029063">
    <property type="entry name" value="SAM-dependent_MTases_sf"/>
</dbReference>
<reference evidence="1 2" key="1">
    <citation type="submission" date="2020-08" db="EMBL/GenBank/DDBJ databases">
        <title>Genomic Encyclopedia of Type Strains, Phase III (KMG-III): the genomes of soil and plant-associated and newly described type strains.</title>
        <authorList>
            <person name="Whitman W."/>
        </authorList>
    </citation>
    <scope>NUCLEOTIDE SEQUENCE [LARGE SCALE GENOMIC DNA]</scope>
    <source>
        <strain evidence="1 2">CECT 8571</strain>
    </source>
</reference>
<dbReference type="RefSeq" id="WP_183908235.1">
    <property type="nucleotide sequence ID" value="NZ_JACHXZ010000001.1"/>
</dbReference>
<name>A0A839UPK7_9GAMM</name>
<evidence type="ECO:0000313" key="1">
    <source>
        <dbReference type="EMBL" id="MBB3167478.1"/>
    </source>
</evidence>
<dbReference type="GO" id="GO:0160105">
    <property type="term" value="F:tRNA (adenine(22)-N1)-methyltransferase activity"/>
    <property type="evidence" value="ECO:0007669"/>
    <property type="project" value="UniProtKB-EC"/>
</dbReference>
<dbReference type="Proteomes" id="UP000559987">
    <property type="component" value="Unassembled WGS sequence"/>
</dbReference>
<protein>
    <submittedName>
        <fullName evidence="1">tRNA (Adenine22-N1)-methyltransferase</fullName>
        <ecNumber evidence="1">2.1.1.217</ecNumber>
    </submittedName>
</protein>
<dbReference type="EMBL" id="JACHXZ010000001">
    <property type="protein sequence ID" value="MBB3167478.1"/>
    <property type="molecule type" value="Genomic_DNA"/>
</dbReference>
<dbReference type="SUPFAM" id="SSF53335">
    <property type="entry name" value="S-adenosyl-L-methionine-dependent methyltransferases"/>
    <property type="match status" value="1"/>
</dbReference>
<comment type="caution">
    <text evidence="1">The sequence shown here is derived from an EMBL/GenBank/DDBJ whole genome shotgun (WGS) entry which is preliminary data.</text>
</comment>